<organism evidence="2 3">
    <name type="scientific">Monosporascus cannonballus</name>
    <dbReference type="NCBI Taxonomy" id="155416"/>
    <lineage>
        <taxon>Eukaryota</taxon>
        <taxon>Fungi</taxon>
        <taxon>Dikarya</taxon>
        <taxon>Ascomycota</taxon>
        <taxon>Pezizomycotina</taxon>
        <taxon>Sordariomycetes</taxon>
        <taxon>Xylariomycetidae</taxon>
        <taxon>Xylariales</taxon>
        <taxon>Xylariales incertae sedis</taxon>
        <taxon>Monosporascus</taxon>
    </lineage>
</organism>
<accession>A0ABY0HBH1</accession>
<feature type="compositionally biased region" description="Low complexity" evidence="1">
    <location>
        <begin position="259"/>
        <end position="270"/>
    </location>
</feature>
<dbReference type="Proteomes" id="UP000294003">
    <property type="component" value="Unassembled WGS sequence"/>
</dbReference>
<proteinExistence type="predicted"/>
<protein>
    <submittedName>
        <fullName evidence="2">Uncharacterized protein</fullName>
    </submittedName>
</protein>
<evidence type="ECO:0000256" key="1">
    <source>
        <dbReference type="SAM" id="MobiDB-lite"/>
    </source>
</evidence>
<keyword evidence="3" id="KW-1185">Reference proteome</keyword>
<comment type="caution">
    <text evidence="2">The sequence shown here is derived from an EMBL/GenBank/DDBJ whole genome shotgun (WGS) entry which is preliminary data.</text>
</comment>
<evidence type="ECO:0000313" key="2">
    <source>
        <dbReference type="EMBL" id="RYO86621.1"/>
    </source>
</evidence>
<dbReference type="EMBL" id="QJNS01000112">
    <property type="protein sequence ID" value="RYO86621.1"/>
    <property type="molecule type" value="Genomic_DNA"/>
</dbReference>
<name>A0ABY0HBH1_9PEZI</name>
<feature type="compositionally biased region" description="Polar residues" evidence="1">
    <location>
        <begin position="208"/>
        <end position="217"/>
    </location>
</feature>
<gene>
    <name evidence="2" type="ORF">DL762_004633</name>
</gene>
<evidence type="ECO:0000313" key="3">
    <source>
        <dbReference type="Proteomes" id="UP000294003"/>
    </source>
</evidence>
<reference evidence="2 3" key="1">
    <citation type="submission" date="2018-06" db="EMBL/GenBank/DDBJ databases">
        <title>Complete Genomes of Monosporascus.</title>
        <authorList>
            <person name="Robinson A.J."/>
            <person name="Natvig D.O."/>
        </authorList>
    </citation>
    <scope>NUCLEOTIDE SEQUENCE [LARGE SCALE GENOMIC DNA]</scope>
    <source>
        <strain evidence="2 3">CBS 609.92</strain>
    </source>
</reference>
<sequence>MAAIHTPVMSTITDLLPDNRIDEGYKHGPPLLTPFTPPGGCAREWWYDPSTTGTVFSSYLNPHPINCLPYNFNYQVYSPAICPSGQQMAKVIKFSKEMANGSILTTFQGICCSTWRKRRSTTEHPSETTPSTTSKRLLGVAEWIRRFRKGDLPRHPGIPEMEPGENVYKYFSGGAWRTELHGSFSRNPSDGPHIDPYGVRAELHSNHLRNTSDSSQVDPRVSDYHGSRVIGPIPSELEGSVPRSQTAVLEEAGEETQRAPVLAPNPLPAADISRTT</sequence>
<feature type="region of interest" description="Disordered" evidence="1">
    <location>
        <begin position="208"/>
        <end position="276"/>
    </location>
</feature>